<keyword evidence="1" id="KW-0808">Transferase</keyword>
<name>A0A1I3MAJ0_9FLAO</name>
<dbReference type="InterPro" id="IPR020568">
    <property type="entry name" value="Ribosomal_Su5_D2-typ_SF"/>
</dbReference>
<evidence type="ECO:0000313" key="1">
    <source>
        <dbReference type="EMBL" id="SFI94064.1"/>
    </source>
</evidence>
<protein>
    <submittedName>
        <fullName evidence="1">Mevalonate kinase</fullName>
    </submittedName>
</protein>
<proteinExistence type="predicted"/>
<dbReference type="InterPro" id="IPR047765">
    <property type="entry name" value="GHMP_GYDIA-like"/>
</dbReference>
<dbReference type="GO" id="GO:0016301">
    <property type="term" value="F:kinase activity"/>
    <property type="evidence" value="ECO:0007669"/>
    <property type="project" value="UniProtKB-KW"/>
</dbReference>
<sequence>MSTIFSPGKLLLTSEYVVLDGALALALPTKWGQEFFVEEIPDGNSMIYWTALHQVQPWLDAEIDYKNLALKSTNLPEAAEFVLKIIAEIKRLSVTFFNSDLSFKITTNLQFPPDFGLGSSSTLMNNLARWSGVDAYELNENCLGGSGYDIAVAQEKSAIIYRNKPEKFVQKINFDPAFKNELIFVHLNKKQDSREGISLYRSKEKLPAIIDDFSEITNRVLEAKTLDEFSALMILHEEKLGKFLELQTVKKRHFPDCPVFLKSLGAWGGDFVLSQEFPGYEAYFREKGFSTIFNFKNLIAQNAHN</sequence>
<dbReference type="RefSeq" id="WP_089819881.1">
    <property type="nucleotide sequence ID" value="NZ_FORQ01000002.1"/>
</dbReference>
<dbReference type="AlphaFoldDB" id="A0A1I3MAJ0"/>
<dbReference type="SUPFAM" id="SSF54211">
    <property type="entry name" value="Ribosomal protein S5 domain 2-like"/>
    <property type="match status" value="1"/>
</dbReference>
<reference evidence="2" key="1">
    <citation type="submission" date="2016-10" db="EMBL/GenBank/DDBJ databases">
        <authorList>
            <person name="Varghese N."/>
            <person name="Submissions S."/>
        </authorList>
    </citation>
    <scope>NUCLEOTIDE SEQUENCE [LARGE SCALE GENOMIC DNA]</scope>
    <source>
        <strain evidence="2">DSM 22251</strain>
    </source>
</reference>
<evidence type="ECO:0000313" key="2">
    <source>
        <dbReference type="Proteomes" id="UP000242560"/>
    </source>
</evidence>
<keyword evidence="1" id="KW-0418">Kinase</keyword>
<dbReference type="Gene3D" id="3.30.230.10">
    <property type="match status" value="1"/>
</dbReference>
<keyword evidence="2" id="KW-1185">Reference proteome</keyword>
<dbReference type="InterPro" id="IPR014721">
    <property type="entry name" value="Ribsml_uS5_D2-typ_fold_subgr"/>
</dbReference>
<dbReference type="Proteomes" id="UP000242560">
    <property type="component" value="Unassembled WGS sequence"/>
</dbReference>
<dbReference type="NCBIfam" id="NF040656">
    <property type="entry name" value="GHMP_GYDIA"/>
    <property type="match status" value="1"/>
</dbReference>
<dbReference type="EMBL" id="FORQ01000002">
    <property type="protein sequence ID" value="SFI94064.1"/>
    <property type="molecule type" value="Genomic_DNA"/>
</dbReference>
<accession>A0A1I3MAJ0</accession>
<gene>
    <name evidence="1" type="ORF">SAMN05421638_1633</name>
</gene>
<organism evidence="1 2">
    <name type="scientific">Kaistella treverensis</name>
    <dbReference type="NCBI Taxonomy" id="631455"/>
    <lineage>
        <taxon>Bacteria</taxon>
        <taxon>Pseudomonadati</taxon>
        <taxon>Bacteroidota</taxon>
        <taxon>Flavobacteriia</taxon>
        <taxon>Flavobacteriales</taxon>
        <taxon>Weeksellaceae</taxon>
        <taxon>Chryseobacterium group</taxon>
        <taxon>Kaistella</taxon>
    </lineage>
</organism>